<organism evidence="1 2">
    <name type="scientific">Panagrolaimus davidi</name>
    <dbReference type="NCBI Taxonomy" id="227884"/>
    <lineage>
        <taxon>Eukaryota</taxon>
        <taxon>Metazoa</taxon>
        <taxon>Ecdysozoa</taxon>
        <taxon>Nematoda</taxon>
        <taxon>Chromadorea</taxon>
        <taxon>Rhabditida</taxon>
        <taxon>Tylenchina</taxon>
        <taxon>Panagrolaimomorpha</taxon>
        <taxon>Panagrolaimoidea</taxon>
        <taxon>Panagrolaimidae</taxon>
        <taxon>Panagrolaimus</taxon>
    </lineage>
</organism>
<reference evidence="2" key="1">
    <citation type="submission" date="2022-11" db="UniProtKB">
        <authorList>
            <consortium name="WormBaseParasite"/>
        </authorList>
    </citation>
    <scope>IDENTIFICATION</scope>
</reference>
<evidence type="ECO:0000313" key="2">
    <source>
        <dbReference type="WBParaSite" id="PDA_v2.g20028.t1"/>
    </source>
</evidence>
<dbReference type="AlphaFoldDB" id="A0A914PYT6"/>
<name>A0A914PYT6_9BILA</name>
<keyword evidence="1" id="KW-1185">Reference proteome</keyword>
<dbReference type="WBParaSite" id="PDA_v2.g20028.t1">
    <property type="protein sequence ID" value="PDA_v2.g20028.t1"/>
    <property type="gene ID" value="PDA_v2.g20028"/>
</dbReference>
<evidence type="ECO:0000313" key="1">
    <source>
        <dbReference type="Proteomes" id="UP000887578"/>
    </source>
</evidence>
<proteinExistence type="predicted"/>
<protein>
    <submittedName>
        <fullName evidence="2">F-box domain-containing protein</fullName>
    </submittedName>
</protein>
<dbReference type="Proteomes" id="UP000887578">
    <property type="component" value="Unplaced"/>
</dbReference>
<accession>A0A914PYT6</accession>
<sequence length="409" mass="47488">MYDIIRYPQFDLDGEEEVDCEPFYQTSEEEQSNIKSVGSLQSDEALKFGFEALPSETLLQLLLHLNDPFDIVSLSAVNQFFYTFIKKNSTSLARQLISVVELRGSYANEDDDKVKSIVMNLTGTCYGSKRLWKGLSFEENTINKINIEMFAPKMFFADESVIRMDNIEITKACLPNFTRFIEKMIRIDYPGCRRKIEFELQINDCSFKKASRQDIHHFIDTMIEYGCTNLTFNSVAFEDYTKICRALTQSQLHLLNAFRFHSDDITTNRAKTLQYIFKPFCNLGRKTTKLVIDGIMIPLEICEWVMVQFCCTPFYTSPPPALRIVMSIHRNYSRHELFDMLKGVRIGVEEQRKKLKRRLNHVYLELGMYESDVYLTQNQHCVVDVKLPKPKSKNVQQQQPGGVDVMISS</sequence>
<dbReference type="SUPFAM" id="SSF81383">
    <property type="entry name" value="F-box domain"/>
    <property type="match status" value="1"/>
</dbReference>
<dbReference type="InterPro" id="IPR036047">
    <property type="entry name" value="F-box-like_dom_sf"/>
</dbReference>